<evidence type="ECO:0000313" key="9">
    <source>
        <dbReference type="EMBL" id="GAA4456009.1"/>
    </source>
</evidence>
<comment type="caution">
    <text evidence="9">The sequence shown here is derived from an EMBL/GenBank/DDBJ whole genome shotgun (WGS) entry which is preliminary data.</text>
</comment>
<dbReference type="NCBIfam" id="TIGR02602">
    <property type="entry name" value="8TM_EpsH"/>
    <property type="match status" value="1"/>
</dbReference>
<evidence type="ECO:0000256" key="2">
    <source>
        <dbReference type="ARBA" id="ARBA00022475"/>
    </source>
</evidence>
<evidence type="ECO:0000256" key="8">
    <source>
        <dbReference type="SAM" id="Phobius"/>
    </source>
</evidence>
<evidence type="ECO:0000256" key="6">
    <source>
        <dbReference type="ARBA" id="ARBA00022989"/>
    </source>
</evidence>
<gene>
    <name evidence="9" type="primary">xrtU</name>
    <name evidence="9" type="ORF">GCM10023156_30760</name>
</gene>
<evidence type="ECO:0000256" key="1">
    <source>
        <dbReference type="ARBA" id="ARBA00004651"/>
    </source>
</evidence>
<feature type="transmembrane region" description="Helical" evidence="8">
    <location>
        <begin position="356"/>
        <end position="375"/>
    </location>
</feature>
<keyword evidence="10" id="KW-1185">Reference proteome</keyword>
<dbReference type="InterPro" id="IPR019127">
    <property type="entry name" value="Exosortase"/>
</dbReference>
<reference evidence="10" key="1">
    <citation type="journal article" date="2019" name="Int. J. Syst. Evol. Microbiol.">
        <title>The Global Catalogue of Microorganisms (GCM) 10K type strain sequencing project: providing services to taxonomists for standard genome sequencing and annotation.</title>
        <authorList>
            <consortium name="The Broad Institute Genomics Platform"/>
            <consortium name="The Broad Institute Genome Sequencing Center for Infectious Disease"/>
            <person name="Wu L."/>
            <person name="Ma J."/>
        </authorList>
    </citation>
    <scope>NUCLEOTIDE SEQUENCE [LARGE SCALE GENOMIC DNA]</scope>
    <source>
        <strain evidence="10">JCM 17759</strain>
    </source>
</reference>
<evidence type="ECO:0000256" key="7">
    <source>
        <dbReference type="ARBA" id="ARBA00023136"/>
    </source>
</evidence>
<dbReference type="NCBIfam" id="NF033780">
    <property type="entry name" value="exosort_XrtU_C"/>
    <property type="match status" value="1"/>
</dbReference>
<evidence type="ECO:0000256" key="3">
    <source>
        <dbReference type="ARBA" id="ARBA00022670"/>
    </source>
</evidence>
<protein>
    <submittedName>
        <fullName evidence="9">Exosortase U</fullName>
    </submittedName>
</protein>
<feature type="transmembrane region" description="Helical" evidence="8">
    <location>
        <begin position="57"/>
        <end position="74"/>
    </location>
</feature>
<dbReference type="NCBIfam" id="TIGR04178">
    <property type="entry name" value="exo_archaeo"/>
    <property type="match status" value="1"/>
</dbReference>
<dbReference type="Proteomes" id="UP001500840">
    <property type="component" value="Unassembled WGS sequence"/>
</dbReference>
<keyword evidence="3" id="KW-0645">Protease</keyword>
<keyword evidence="5" id="KW-0378">Hydrolase</keyword>
<feature type="transmembrane region" description="Helical" evidence="8">
    <location>
        <begin position="192"/>
        <end position="215"/>
    </location>
</feature>
<evidence type="ECO:0000256" key="5">
    <source>
        <dbReference type="ARBA" id="ARBA00022801"/>
    </source>
</evidence>
<dbReference type="RefSeq" id="WP_345323425.1">
    <property type="nucleotide sequence ID" value="NZ_BAABGA010000036.1"/>
</dbReference>
<keyword evidence="4 8" id="KW-0812">Transmembrane</keyword>
<dbReference type="EMBL" id="BAABGA010000036">
    <property type="protein sequence ID" value="GAA4456009.1"/>
    <property type="molecule type" value="Genomic_DNA"/>
</dbReference>
<dbReference type="InterPro" id="IPR013426">
    <property type="entry name" value="EpsH-like"/>
</dbReference>
<dbReference type="Pfam" id="PF09721">
    <property type="entry name" value="Exosortase_EpsH"/>
    <property type="match status" value="1"/>
</dbReference>
<feature type="transmembrane region" description="Helical" evidence="8">
    <location>
        <begin position="262"/>
        <end position="282"/>
    </location>
</feature>
<keyword evidence="6 8" id="KW-1133">Transmembrane helix</keyword>
<evidence type="ECO:0000313" key="10">
    <source>
        <dbReference type="Proteomes" id="UP001500840"/>
    </source>
</evidence>
<dbReference type="InterPro" id="IPR026392">
    <property type="entry name" value="Exo/Archaeosortase_dom"/>
</dbReference>
<evidence type="ECO:0000256" key="4">
    <source>
        <dbReference type="ARBA" id="ARBA00022692"/>
    </source>
</evidence>
<feature type="transmembrane region" description="Helical" evidence="8">
    <location>
        <begin position="86"/>
        <end position="103"/>
    </location>
</feature>
<organism evidence="9 10">
    <name type="scientific">Novipirellula rosea</name>
    <dbReference type="NCBI Taxonomy" id="1031540"/>
    <lineage>
        <taxon>Bacteria</taxon>
        <taxon>Pseudomonadati</taxon>
        <taxon>Planctomycetota</taxon>
        <taxon>Planctomycetia</taxon>
        <taxon>Pirellulales</taxon>
        <taxon>Pirellulaceae</taxon>
        <taxon>Novipirellula</taxon>
    </lineage>
</organism>
<comment type="subcellular location">
    <subcellularLocation>
        <location evidence="1">Cell membrane</location>
        <topology evidence="1">Multi-pass membrane protein</topology>
    </subcellularLocation>
</comment>
<accession>A0ABP8MXM9</accession>
<feature type="transmembrane region" description="Helical" evidence="8">
    <location>
        <begin position="222"/>
        <end position="242"/>
    </location>
</feature>
<proteinExistence type="predicted"/>
<keyword evidence="7 8" id="KW-0472">Membrane</keyword>
<feature type="transmembrane region" description="Helical" evidence="8">
    <location>
        <begin position="28"/>
        <end position="50"/>
    </location>
</feature>
<sequence length="593" mass="65492">MATIDPSAALDTELLSDSTTYETHRPDVVWIGFWAALTLPFLPMLVSYLLNLWNLEHYRFFPFALLAVAAIGYARVQRPLHGPRGAVAWGALATAFVLAAASFRLGSPWVSCIGFVFLALAFFSSQSGLGGGRLIAVAVPLLPMVRLPLGMDQLVVIRLQSITTSLSSVLLDVLSVPHAVQGNVIQLPNRELFVAEACSGIQSVFTLAFAATLLVAYHRRRLWLLPMYVVAAVVLAIFGNVLRVSVVAVAEAWFVLDLATGWPHTLLGYATLGIALLCFLSFDHLIVSLLHAAPAYDDESTYNPLLRLWNVTVDRRYRFTADDSVGYSSLPDEPARLQLRITLSDRIGSLLENKRLRFASAAVLLVLTGVSFATASSMGIPGYGDGGGFMAEHRIVEPGKGIFEAHLQTLEIADHQQSRNNDNPRLGKNADHWQAKLGELNAQIVLSQTYLGWHELCFCYEADGWRLLNREIVMQPSELDLTSEQRSLEEAADTPPWHPYAYARLRKQASYEGYLFYAGIFADGKVMVPPPKPGRLGQRIAGIDQSEHMSDEMVMFQVWITSPEKLSLETLRGVRDDFQAMVAALSSKMKESR</sequence>
<keyword evidence="2" id="KW-1003">Cell membrane</keyword>
<name>A0ABP8MXM9_9BACT</name>